<keyword evidence="2" id="KW-1185">Reference proteome</keyword>
<dbReference type="Proteomes" id="UP000018747">
    <property type="component" value="Unassembled WGS sequence"/>
</dbReference>
<dbReference type="EMBL" id="AHMT02000052">
    <property type="protein sequence ID" value="EQA61217.1"/>
    <property type="molecule type" value="Genomic_DNA"/>
</dbReference>
<dbReference type="AlphaFoldDB" id="V6HW93"/>
<name>V6HW93_9LEPT</name>
<comment type="caution">
    <text evidence="1">The sequence shown here is derived from an EMBL/GenBank/DDBJ whole genome shotgun (WGS) entry which is preliminary data.</text>
</comment>
<evidence type="ECO:0008006" key="3">
    <source>
        <dbReference type="Google" id="ProtNLM"/>
    </source>
</evidence>
<proteinExistence type="predicted"/>
<accession>V6HW93</accession>
<organism evidence="1 2">
    <name type="scientific">Leptospira alexanderi serovar Manhao 3 str. L 60</name>
    <dbReference type="NCBI Taxonomy" id="1049759"/>
    <lineage>
        <taxon>Bacteria</taxon>
        <taxon>Pseudomonadati</taxon>
        <taxon>Spirochaetota</taxon>
        <taxon>Spirochaetia</taxon>
        <taxon>Leptospirales</taxon>
        <taxon>Leptospiraceae</taxon>
        <taxon>Leptospira</taxon>
    </lineage>
</organism>
<gene>
    <name evidence="1" type="ORF">LEP1GSC062_1467</name>
</gene>
<reference evidence="1" key="1">
    <citation type="submission" date="2013-05" db="EMBL/GenBank/DDBJ databases">
        <authorList>
            <person name="Harkins D.M."/>
            <person name="Durkin A.S."/>
            <person name="Brinkac L.M."/>
            <person name="Haft D.H."/>
            <person name="Selengut J.D."/>
            <person name="Sanka R."/>
            <person name="DePew J."/>
            <person name="Purushe J."/>
            <person name="Hartskeerl R.A."/>
            <person name="Ahmed A."/>
            <person name="van der Linden H."/>
            <person name="Goris M.G.A."/>
            <person name="Vinetz J.M."/>
            <person name="Sutton G.G."/>
            <person name="Nierman W.C."/>
            <person name="Fouts D.E."/>
        </authorList>
    </citation>
    <scope>NUCLEOTIDE SEQUENCE [LARGE SCALE GENOMIC DNA]</scope>
    <source>
        <strain evidence="1">L 60</strain>
    </source>
</reference>
<evidence type="ECO:0000313" key="1">
    <source>
        <dbReference type="EMBL" id="EQA61217.1"/>
    </source>
</evidence>
<sequence length="106" mass="11738">MRLFPDFVSKADELALDFDSAYRSARHVADIVPTNLQKDALDAIDAKLAGFSGESNAALWTESALAREPIWQEVRSLAKRALDAFNWSLGPPPFEPKDRGSTYVRG</sequence>
<evidence type="ECO:0000313" key="2">
    <source>
        <dbReference type="Proteomes" id="UP000018747"/>
    </source>
</evidence>
<protein>
    <recommendedName>
        <fullName evidence="3">Imelysin domain protein</fullName>
    </recommendedName>
</protein>